<evidence type="ECO:0000313" key="2">
    <source>
        <dbReference type="EMBL" id="MDQ0487615.1"/>
    </source>
</evidence>
<organism evidence="2 3">
    <name type="scientific">Streptomyces thermodiastaticus</name>
    <dbReference type="NCBI Taxonomy" id="44061"/>
    <lineage>
        <taxon>Bacteria</taxon>
        <taxon>Bacillati</taxon>
        <taxon>Actinomycetota</taxon>
        <taxon>Actinomycetes</taxon>
        <taxon>Kitasatosporales</taxon>
        <taxon>Streptomycetaceae</taxon>
        <taxon>Streptomyces</taxon>
    </lineage>
</organism>
<gene>
    <name evidence="2" type="ORF">QO019_002466</name>
</gene>
<feature type="region of interest" description="Disordered" evidence="1">
    <location>
        <begin position="1"/>
        <end position="114"/>
    </location>
</feature>
<keyword evidence="3" id="KW-1185">Reference proteome</keyword>
<protein>
    <submittedName>
        <fullName evidence="2">Uncharacterized protein</fullName>
    </submittedName>
</protein>
<sequence>MPSASPVCPVPGRAGGARTGQPGGRHDRGVVRSSNSSGASPAPVAARDGVAMTHHGGTPVPEPHGSVIGPGDRSVMEDVDGDPIVGRCCDGDDDGPPGPGVGVPDRSGGRPVAY</sequence>
<feature type="compositionally biased region" description="Low complexity" evidence="1">
    <location>
        <begin position="102"/>
        <end position="114"/>
    </location>
</feature>
<dbReference type="Proteomes" id="UP001236795">
    <property type="component" value="Unassembled WGS sequence"/>
</dbReference>
<proteinExistence type="predicted"/>
<comment type="caution">
    <text evidence="2">The sequence shown here is derived from an EMBL/GenBank/DDBJ whole genome shotgun (WGS) entry which is preliminary data.</text>
</comment>
<name>A0ABU0KG86_9ACTN</name>
<evidence type="ECO:0000313" key="3">
    <source>
        <dbReference type="Proteomes" id="UP001236795"/>
    </source>
</evidence>
<evidence type="ECO:0000256" key="1">
    <source>
        <dbReference type="SAM" id="MobiDB-lite"/>
    </source>
</evidence>
<accession>A0ABU0KG86</accession>
<dbReference type="RefSeq" id="WP_215048452.1">
    <property type="nucleotide sequence ID" value="NZ_JAUSWC010000007.1"/>
</dbReference>
<feature type="compositionally biased region" description="Gly residues" evidence="1">
    <location>
        <begin position="13"/>
        <end position="23"/>
    </location>
</feature>
<dbReference type="EMBL" id="JAUSWC010000007">
    <property type="protein sequence ID" value="MDQ0487615.1"/>
    <property type="molecule type" value="Genomic_DNA"/>
</dbReference>
<reference evidence="2 3" key="1">
    <citation type="submission" date="2023-07" db="EMBL/GenBank/DDBJ databases">
        <title>Genomic Encyclopedia of Type Strains, Phase IV (KMG-IV): sequencing the most valuable type-strain genomes for metagenomic binning, comparative biology and taxonomic classification.</title>
        <authorList>
            <person name="Goeker M."/>
        </authorList>
    </citation>
    <scope>NUCLEOTIDE SEQUENCE [LARGE SCALE GENOMIC DNA]</scope>
    <source>
        <strain evidence="2 3">DSM 40573</strain>
    </source>
</reference>